<name>A0AAI9WN50_9BURK</name>
<gene>
    <name evidence="2" type="ORF">GBM96_04540</name>
</gene>
<dbReference type="Gene3D" id="1.10.30.50">
    <property type="match status" value="1"/>
</dbReference>
<dbReference type="RefSeq" id="WP_139687575.1">
    <property type="nucleotide sequence ID" value="NZ_WEHW01000010.1"/>
</dbReference>
<dbReference type="InterPro" id="IPR029063">
    <property type="entry name" value="SAM-dependent_MTases_sf"/>
</dbReference>
<comment type="caution">
    <text evidence="2">The sequence shown here is derived from an EMBL/GenBank/DDBJ whole genome shotgun (WGS) entry which is preliminary data.</text>
</comment>
<proteinExistence type="predicted"/>
<evidence type="ECO:0000313" key="2">
    <source>
        <dbReference type="EMBL" id="KAB7651784.1"/>
    </source>
</evidence>
<dbReference type="EMBL" id="WEHW01000010">
    <property type="protein sequence ID" value="KAB7651784.1"/>
    <property type="molecule type" value="Genomic_DNA"/>
</dbReference>
<dbReference type="InterPro" id="IPR003615">
    <property type="entry name" value="HNH_nuc"/>
</dbReference>
<dbReference type="AlphaFoldDB" id="A0AAI9WN50"/>
<feature type="domain" description="HNH nuclease" evidence="1">
    <location>
        <begin position="471"/>
        <end position="512"/>
    </location>
</feature>
<keyword evidence="3" id="KW-1185">Reference proteome</keyword>
<dbReference type="Pfam" id="PF13395">
    <property type="entry name" value="HNH_4"/>
    <property type="match status" value="1"/>
</dbReference>
<accession>A0AAI9WN50</accession>
<dbReference type="CDD" id="cd00085">
    <property type="entry name" value="HNHc"/>
    <property type="match status" value="1"/>
</dbReference>
<evidence type="ECO:0000313" key="3">
    <source>
        <dbReference type="Proteomes" id="UP000469462"/>
    </source>
</evidence>
<dbReference type="Proteomes" id="UP000469462">
    <property type="component" value="Unassembled WGS sequence"/>
</dbReference>
<dbReference type="SUPFAM" id="SSF53335">
    <property type="entry name" value="S-adenosyl-L-methionine-dependent methyltransferases"/>
    <property type="match status" value="1"/>
</dbReference>
<organism evidence="2 3">
    <name type="scientific">Sutterella seckii</name>
    <dbReference type="NCBI Taxonomy" id="1944635"/>
    <lineage>
        <taxon>Bacteria</taxon>
        <taxon>Pseudomonadati</taxon>
        <taxon>Pseudomonadota</taxon>
        <taxon>Betaproteobacteria</taxon>
        <taxon>Burkholderiales</taxon>
        <taxon>Sutterellaceae</taxon>
        <taxon>Sutterella</taxon>
    </lineage>
</organism>
<evidence type="ECO:0000259" key="1">
    <source>
        <dbReference type="Pfam" id="PF13395"/>
    </source>
</evidence>
<reference evidence="2 3" key="1">
    <citation type="submission" date="2019-10" db="EMBL/GenBank/DDBJ databases">
        <title>Genome diversity of Sutterella seckii.</title>
        <authorList>
            <person name="Chaplin A.V."/>
            <person name="Sokolova S.R."/>
            <person name="Mosin K.A."/>
            <person name="Ivanova E.L."/>
            <person name="Kochetkova T.O."/>
            <person name="Goltsov A.Y."/>
            <person name="Trofimov D.Y."/>
            <person name="Efimov B.A."/>
        </authorList>
    </citation>
    <scope>NUCLEOTIDE SEQUENCE [LARGE SCALE GENOMIC DNA]</scope>
    <source>
        <strain evidence="2 3">ASD3426</strain>
    </source>
</reference>
<protein>
    <recommendedName>
        <fullName evidence="1">HNH nuclease domain-containing protein</fullName>
    </recommendedName>
</protein>
<dbReference type="Gene3D" id="3.40.50.150">
    <property type="entry name" value="Vaccinia Virus protein VP39"/>
    <property type="match status" value="1"/>
</dbReference>
<sequence>MTLFSSSLTQESSTEHLFRTLLLKWIPASTRALELGSARFAAPLAEADVCVTVTADADAPDEESGRSPGLERIPLHFPLGKADRERYGEALEEASFDAVVLDGLKEAFTTDKLHELVREIDMVLKPSGVALILLDAASLPQCLSPEFVIALFERFGFALAERKSVQSPVKQTSAGLVFVRDATRVRARKSLQGLLEEDRKTTTYKLALIKALAEINLSNSARVRYLSPTDMDRYLLRSKIPDAPHQAAIPMGLIIERVAALYWQIYRRHALNESAPLPAQIGGGRRLEFEEPLKALIRLYQGDWLAFRNDFYLGRLAAGSARSLAFISLARAINKALQRGPIFYAGNSLGNDSSAIAGKDGNRLFRLAKGAGFRSLEEAIAPALLDRAAGTFYLPSELWRELNVSAPWLTEAITIRWARLSSDFSRGAMSPGAVVDLMTPPEDMRDTNWSRGLFLERIRTGNLHSVWSGVELFPKTLAVDHMIPWSRTHTNDLWNLMPAETKENGQKSDGVPSAHCLDRAADRIIRTWKLYEGSSMGTLFRAQAESTLMGRALPQKDWETPMMDALLRSADETALQYACRRWEPPLRENL</sequence>